<feature type="transmembrane region" description="Helical" evidence="1">
    <location>
        <begin position="234"/>
        <end position="258"/>
    </location>
</feature>
<dbReference type="InterPro" id="IPR005182">
    <property type="entry name" value="YdbS-like_PH"/>
</dbReference>
<dbReference type="PIRSF" id="PIRSF026631">
    <property type="entry name" value="UCP026631"/>
    <property type="match status" value="1"/>
</dbReference>
<dbReference type="Proteomes" id="UP001145087">
    <property type="component" value="Unassembled WGS sequence"/>
</dbReference>
<proteinExistence type="predicted"/>
<reference evidence="3" key="1">
    <citation type="submission" date="2022-11" db="EMBL/GenBank/DDBJ databases">
        <title>Marilongibacter aestuarii gen. nov., sp. nov., isolated from tidal flat sediment.</title>
        <authorList>
            <person name="Jiayan W."/>
        </authorList>
    </citation>
    <scope>NUCLEOTIDE SEQUENCE</scope>
    <source>
        <strain evidence="3">Z1-6</strain>
    </source>
</reference>
<keyword evidence="1" id="KW-1133">Transmembrane helix</keyword>
<organism evidence="3 4">
    <name type="scientific">Draconibacterium aestuarii</name>
    <dbReference type="NCBI Taxonomy" id="2998507"/>
    <lineage>
        <taxon>Bacteria</taxon>
        <taxon>Pseudomonadati</taxon>
        <taxon>Bacteroidota</taxon>
        <taxon>Bacteroidia</taxon>
        <taxon>Marinilabiliales</taxon>
        <taxon>Prolixibacteraceae</taxon>
        <taxon>Draconibacterium</taxon>
    </lineage>
</organism>
<keyword evidence="1" id="KW-0472">Membrane</keyword>
<feature type="transmembrane region" description="Helical" evidence="1">
    <location>
        <begin position="365"/>
        <end position="382"/>
    </location>
</feature>
<comment type="caution">
    <text evidence="3">The sequence shown here is derived from an EMBL/GenBank/DDBJ whole genome shotgun (WGS) entry which is preliminary data.</text>
</comment>
<dbReference type="PANTHER" id="PTHR34473:SF2">
    <property type="entry name" value="UPF0699 TRANSMEMBRANE PROTEIN YDBT"/>
    <property type="match status" value="1"/>
</dbReference>
<evidence type="ECO:0000256" key="1">
    <source>
        <dbReference type="SAM" id="Phobius"/>
    </source>
</evidence>
<name>A0A9X3FEU6_9BACT</name>
<dbReference type="Pfam" id="PF03703">
    <property type="entry name" value="bPH_2"/>
    <property type="match status" value="3"/>
</dbReference>
<feature type="domain" description="YdbS-like PH" evidence="2">
    <location>
        <begin position="411"/>
        <end position="482"/>
    </location>
</feature>
<dbReference type="AlphaFoldDB" id="A0A9X3FEU6"/>
<keyword evidence="1" id="KW-0812">Transmembrane</keyword>
<evidence type="ECO:0000259" key="2">
    <source>
        <dbReference type="Pfam" id="PF03703"/>
    </source>
</evidence>
<sequence length="494" mass="57415">MNKMDLSAPTRQSIKGLVFIFLQTVRQAVRMFWALIALLVIQKNIFEHKAILPIAGMVIFLLFIAHSVLYYLNFYFYVKDGEFILKKGYLRKEVLTIPLERIQSVNTKQNLIQQFLDVVALEIDTAGTVGKELKIHALEKSFANALHDLLSNNVVNSEAEENIETEITSITEKLILKLEPLNLLKIGISQNHLRTGLIILAFGYQIFNQVQEIFKDKAVEYSGEFVNYMSNSSLALIVFLALFFLLVSVLISLLRTLIKYFEFRLMRKENAYRIEAGIINKRNVVLPHTKIQELNWETGPIKKQFGIYTLVFKQAVSGQNKKVQLVDAPGCLTEHLELLKNDLFGEDKLSESARIYTNPYYFRRLWIFMGWLPVFLATPFLYPEWLFWLAACLWLLATSGYSFLILRKSYFNINNEQIRISSGAISHNWKQMELFKIQSVEFKQTFFQKRRSLASLKLMNASGSLRIPYINDKLAKQIYNYLLYHTEISEKSWM</sequence>
<dbReference type="PANTHER" id="PTHR34473">
    <property type="entry name" value="UPF0699 TRANSMEMBRANE PROTEIN YDBS"/>
    <property type="match status" value="1"/>
</dbReference>
<accession>A0A9X3FEU6</accession>
<dbReference type="RefSeq" id="WP_343333718.1">
    <property type="nucleotide sequence ID" value="NZ_JAPOHD010000027.1"/>
</dbReference>
<protein>
    <submittedName>
        <fullName evidence="3">PH domain-containing protein</fullName>
    </submittedName>
</protein>
<feature type="transmembrane region" description="Helical" evidence="1">
    <location>
        <begin position="388"/>
        <end position="406"/>
    </location>
</feature>
<dbReference type="InterPro" id="IPR014529">
    <property type="entry name" value="UCP026631"/>
</dbReference>
<feature type="transmembrane region" description="Helical" evidence="1">
    <location>
        <begin position="50"/>
        <end position="72"/>
    </location>
</feature>
<feature type="domain" description="YdbS-like PH" evidence="2">
    <location>
        <begin position="260"/>
        <end position="327"/>
    </location>
</feature>
<keyword evidence="4" id="KW-1185">Reference proteome</keyword>
<evidence type="ECO:0000313" key="4">
    <source>
        <dbReference type="Proteomes" id="UP001145087"/>
    </source>
</evidence>
<dbReference type="EMBL" id="JAPOHD010000027">
    <property type="protein sequence ID" value="MCY1721388.1"/>
    <property type="molecule type" value="Genomic_DNA"/>
</dbReference>
<gene>
    <name evidence="3" type="ORF">OU798_13615</name>
</gene>
<evidence type="ECO:0000313" key="3">
    <source>
        <dbReference type="EMBL" id="MCY1721388.1"/>
    </source>
</evidence>
<feature type="domain" description="YdbS-like PH" evidence="2">
    <location>
        <begin position="71"/>
        <end position="149"/>
    </location>
</feature>